<proteinExistence type="predicted"/>
<gene>
    <name evidence="1" type="ORF">HID58_093144</name>
</gene>
<comment type="caution">
    <text evidence="1">The sequence shown here is derived from an EMBL/GenBank/DDBJ whole genome shotgun (WGS) entry which is preliminary data.</text>
</comment>
<sequence>MAKMSGYRRPDPRGHVVGCQKLKDIEWSQGKIHMLSSSIAHHRTEPPQMVERTQCFKRIFCSLCLKALGDLKECYVRIQLQKVLSQGYKDCT</sequence>
<protein>
    <submittedName>
        <fullName evidence="1">Uncharacterized protein</fullName>
    </submittedName>
</protein>
<dbReference type="EMBL" id="JAGKQM010000757">
    <property type="protein sequence ID" value="KAH0853532.1"/>
    <property type="molecule type" value="Genomic_DNA"/>
</dbReference>
<reference evidence="1 2" key="1">
    <citation type="submission" date="2021-05" db="EMBL/GenBank/DDBJ databases">
        <title>Genome Assembly of Synthetic Allotetraploid Brassica napus Reveals Homoeologous Exchanges between Subgenomes.</title>
        <authorList>
            <person name="Davis J.T."/>
        </authorList>
    </citation>
    <scope>NUCLEOTIDE SEQUENCE [LARGE SCALE GENOMIC DNA]</scope>
    <source>
        <strain evidence="2">cv. Da-Ae</strain>
        <tissue evidence="1">Seedling</tissue>
    </source>
</reference>
<evidence type="ECO:0000313" key="2">
    <source>
        <dbReference type="Proteomes" id="UP000824890"/>
    </source>
</evidence>
<dbReference type="Proteomes" id="UP000824890">
    <property type="component" value="Unassembled WGS sequence"/>
</dbReference>
<accession>A0ABQ7XC63</accession>
<organism evidence="1 2">
    <name type="scientific">Brassica napus</name>
    <name type="common">Rape</name>
    <dbReference type="NCBI Taxonomy" id="3708"/>
    <lineage>
        <taxon>Eukaryota</taxon>
        <taxon>Viridiplantae</taxon>
        <taxon>Streptophyta</taxon>
        <taxon>Embryophyta</taxon>
        <taxon>Tracheophyta</taxon>
        <taxon>Spermatophyta</taxon>
        <taxon>Magnoliopsida</taxon>
        <taxon>eudicotyledons</taxon>
        <taxon>Gunneridae</taxon>
        <taxon>Pentapetalae</taxon>
        <taxon>rosids</taxon>
        <taxon>malvids</taxon>
        <taxon>Brassicales</taxon>
        <taxon>Brassicaceae</taxon>
        <taxon>Brassiceae</taxon>
        <taxon>Brassica</taxon>
    </lineage>
</organism>
<evidence type="ECO:0000313" key="1">
    <source>
        <dbReference type="EMBL" id="KAH0853532.1"/>
    </source>
</evidence>
<name>A0ABQ7XC63_BRANA</name>
<keyword evidence="2" id="KW-1185">Reference proteome</keyword>